<dbReference type="EMBL" id="CAJOBI010171663">
    <property type="protein sequence ID" value="CAF4891528.1"/>
    <property type="molecule type" value="Genomic_DNA"/>
</dbReference>
<feature type="non-terminal residue" evidence="2">
    <location>
        <position position="80"/>
    </location>
</feature>
<organism evidence="2 3">
    <name type="scientific">Rotaria magnacalcarata</name>
    <dbReference type="NCBI Taxonomy" id="392030"/>
    <lineage>
        <taxon>Eukaryota</taxon>
        <taxon>Metazoa</taxon>
        <taxon>Spiralia</taxon>
        <taxon>Gnathifera</taxon>
        <taxon>Rotifera</taxon>
        <taxon>Eurotatoria</taxon>
        <taxon>Bdelloidea</taxon>
        <taxon>Philodinida</taxon>
        <taxon>Philodinidae</taxon>
        <taxon>Rotaria</taxon>
    </lineage>
</organism>
<comment type="caution">
    <text evidence="2">The sequence shown here is derived from an EMBL/GenBank/DDBJ whole genome shotgun (WGS) entry which is preliminary data.</text>
</comment>
<accession>A0A8S3C5A9</accession>
<feature type="non-terminal residue" evidence="2">
    <location>
        <position position="1"/>
    </location>
</feature>
<name>A0A8S3C5A9_9BILA</name>
<gene>
    <name evidence="2" type="ORF">SMN809_LOCUS51295</name>
</gene>
<reference evidence="2" key="1">
    <citation type="submission" date="2021-02" db="EMBL/GenBank/DDBJ databases">
        <authorList>
            <person name="Nowell W R."/>
        </authorList>
    </citation>
    <scope>NUCLEOTIDE SEQUENCE</scope>
</reference>
<keyword evidence="1" id="KW-0175">Coiled coil</keyword>
<evidence type="ECO:0000256" key="1">
    <source>
        <dbReference type="SAM" id="Coils"/>
    </source>
</evidence>
<sequence>LKAATNVSSQTPVMPNMNDPVFNQLQQQVLTQGLIVNLNTAYREIAVLQSEINSLQIENNRLSSSISSRDDQYQYKSDVY</sequence>
<protein>
    <submittedName>
        <fullName evidence="2">Uncharacterized protein</fullName>
    </submittedName>
</protein>
<feature type="coiled-coil region" evidence="1">
    <location>
        <begin position="38"/>
        <end position="65"/>
    </location>
</feature>
<evidence type="ECO:0000313" key="3">
    <source>
        <dbReference type="Proteomes" id="UP000676336"/>
    </source>
</evidence>
<proteinExistence type="predicted"/>
<dbReference type="AlphaFoldDB" id="A0A8S3C5A9"/>
<evidence type="ECO:0000313" key="2">
    <source>
        <dbReference type="EMBL" id="CAF4891528.1"/>
    </source>
</evidence>
<dbReference type="Proteomes" id="UP000676336">
    <property type="component" value="Unassembled WGS sequence"/>
</dbReference>